<evidence type="ECO:0000256" key="1">
    <source>
        <dbReference type="ARBA" id="ARBA00005513"/>
    </source>
</evidence>
<dbReference type="PANTHER" id="PTHR33445">
    <property type="entry name" value="ATP SYNTHASE SUBUNIT B', CHLOROPLASTIC"/>
    <property type="match status" value="1"/>
</dbReference>
<evidence type="ECO:0000256" key="14">
    <source>
        <dbReference type="SAM" id="Coils"/>
    </source>
</evidence>
<keyword evidence="4 13" id="KW-0812">Transmembrane</keyword>
<evidence type="ECO:0000256" key="12">
    <source>
        <dbReference type="ARBA" id="ARBA00037847"/>
    </source>
</evidence>
<feature type="compositionally biased region" description="Basic and acidic residues" evidence="15">
    <location>
        <begin position="267"/>
        <end position="278"/>
    </location>
</feature>
<keyword evidence="17" id="KW-1185">Reference proteome</keyword>
<keyword evidence="13" id="KW-1003">Cell membrane</keyword>
<feature type="coiled-coil region" evidence="14">
    <location>
        <begin position="43"/>
        <end position="72"/>
    </location>
</feature>
<dbReference type="HAMAP" id="MF_01398">
    <property type="entry name" value="ATP_synth_b_bprime"/>
    <property type="match status" value="1"/>
</dbReference>
<dbReference type="Pfam" id="PF00430">
    <property type="entry name" value="ATP-synt_B"/>
    <property type="match status" value="1"/>
</dbReference>
<comment type="subcellular location">
    <subcellularLocation>
        <location evidence="13">Cell inner membrane</location>
        <topology evidence="13">Single-pass membrane protein</topology>
    </subcellularLocation>
    <subcellularLocation>
        <location evidence="12">Endomembrane system</location>
        <topology evidence="12">Single-pass membrane protein</topology>
    </subcellularLocation>
</comment>
<proteinExistence type="inferred from homology"/>
<accession>Q07YM1</accession>
<gene>
    <name evidence="13" type="primary">atpF</name>
    <name evidence="16" type="ordered locus">Sfri_3055</name>
</gene>
<dbReference type="GeneID" id="41838435"/>
<dbReference type="eggNOG" id="COG0711">
    <property type="taxonomic scope" value="Bacteria"/>
</dbReference>
<dbReference type="GO" id="GO:0045259">
    <property type="term" value="C:proton-transporting ATP synthase complex"/>
    <property type="evidence" value="ECO:0007669"/>
    <property type="project" value="UniProtKB-KW"/>
</dbReference>
<dbReference type="InterPro" id="IPR050059">
    <property type="entry name" value="ATP_synthase_B_chain"/>
</dbReference>
<comment type="subunit">
    <text evidence="13">F-type ATPases have 2 components, F(1) - the catalytic core - and F(0) - the membrane proton channel. F(1) has five subunits: alpha(3), beta(3), gamma(1), delta(1), epsilon(1). F(0) has three main subunits: a(1), b(2) and c(10-14). The alpha and beta chains form an alternating ring which encloses part of the gamma chain. F(1) is attached to F(0) by a central stalk formed by the gamma and epsilon chains, while a peripheral stalk is formed by the delta and b chains.</text>
</comment>
<keyword evidence="5 13" id="KW-0375">Hydrogen ion transport</keyword>
<evidence type="ECO:0000256" key="5">
    <source>
        <dbReference type="ARBA" id="ARBA00022781"/>
    </source>
</evidence>
<dbReference type="STRING" id="318167.Sfri_3055"/>
<evidence type="ECO:0000256" key="4">
    <source>
        <dbReference type="ARBA" id="ARBA00022692"/>
    </source>
</evidence>
<dbReference type="GO" id="GO:0005886">
    <property type="term" value="C:plasma membrane"/>
    <property type="evidence" value="ECO:0007669"/>
    <property type="project" value="UniProtKB-SubCell"/>
</dbReference>
<keyword evidence="2 13" id="KW-0813">Transport</keyword>
<dbReference type="InterPro" id="IPR002146">
    <property type="entry name" value="ATP_synth_b/b'su_bac/chlpt"/>
</dbReference>
<evidence type="ECO:0000256" key="8">
    <source>
        <dbReference type="ARBA" id="ARBA00023136"/>
    </source>
</evidence>
<dbReference type="OrthoDB" id="466272at2"/>
<evidence type="ECO:0000256" key="15">
    <source>
        <dbReference type="SAM" id="MobiDB-lite"/>
    </source>
</evidence>
<dbReference type="HOGENOM" id="CLU_070737_0_0_6"/>
<evidence type="ECO:0000256" key="9">
    <source>
        <dbReference type="ARBA" id="ARBA00023310"/>
    </source>
</evidence>
<dbReference type="InterPro" id="IPR017707">
    <property type="entry name" value="Alt_ATP_synth_F0_bsu"/>
</dbReference>
<evidence type="ECO:0000256" key="7">
    <source>
        <dbReference type="ARBA" id="ARBA00023065"/>
    </source>
</evidence>
<evidence type="ECO:0000256" key="6">
    <source>
        <dbReference type="ARBA" id="ARBA00022989"/>
    </source>
</evidence>
<evidence type="ECO:0000256" key="10">
    <source>
        <dbReference type="ARBA" id="ARBA00025198"/>
    </source>
</evidence>
<feature type="transmembrane region" description="Helical" evidence="13">
    <location>
        <begin position="6"/>
        <end position="22"/>
    </location>
</feature>
<protein>
    <recommendedName>
        <fullName evidence="13">ATP synthase subunit b</fullName>
    </recommendedName>
    <alternativeName>
        <fullName evidence="13">ATP synthase F(0) sector subunit b</fullName>
    </alternativeName>
    <alternativeName>
        <fullName evidence="13">ATPase subunit I</fullName>
    </alternativeName>
    <alternativeName>
        <fullName evidence="13">F-type ATPase subunit b</fullName>
        <shortName evidence="13">F-ATPase subunit b</shortName>
    </alternativeName>
</protein>
<dbReference type="GO" id="GO:0012505">
    <property type="term" value="C:endomembrane system"/>
    <property type="evidence" value="ECO:0007669"/>
    <property type="project" value="UniProtKB-SubCell"/>
</dbReference>
<evidence type="ECO:0000256" key="13">
    <source>
        <dbReference type="HAMAP-Rule" id="MF_01398"/>
    </source>
</evidence>
<keyword evidence="9 13" id="KW-0066">ATP synthesis</keyword>
<dbReference type="Proteomes" id="UP000000684">
    <property type="component" value="Chromosome"/>
</dbReference>
<dbReference type="CDD" id="cd06503">
    <property type="entry name" value="ATP-synt_Fo_b"/>
    <property type="match status" value="1"/>
</dbReference>
<keyword evidence="7 13" id="KW-0406">Ion transport</keyword>
<keyword evidence="8 13" id="KW-0472">Membrane</keyword>
<dbReference type="RefSeq" id="WP_011638499.1">
    <property type="nucleotide sequence ID" value="NC_008345.1"/>
</dbReference>
<name>Q07YM1_SHEFN</name>
<dbReference type="Pfam" id="PF00213">
    <property type="entry name" value="OSCP"/>
    <property type="match status" value="1"/>
</dbReference>
<evidence type="ECO:0000256" key="3">
    <source>
        <dbReference type="ARBA" id="ARBA00022547"/>
    </source>
</evidence>
<dbReference type="PANTHER" id="PTHR33445:SF2">
    <property type="entry name" value="ATP SYNTHASE SUBUNIT B', CHLOROPLASTIC"/>
    <property type="match status" value="1"/>
</dbReference>
<dbReference type="GO" id="GO:0046961">
    <property type="term" value="F:proton-transporting ATPase activity, rotational mechanism"/>
    <property type="evidence" value="ECO:0007669"/>
    <property type="project" value="TreeGrafter"/>
</dbReference>
<comment type="similarity">
    <text evidence="1 13">Belongs to the ATPase B chain family.</text>
</comment>
<reference evidence="16 17" key="1">
    <citation type="submission" date="2006-08" db="EMBL/GenBank/DDBJ databases">
        <title>Complete sequence of Shewanella frigidimarina NCIMB 400.</title>
        <authorList>
            <consortium name="US DOE Joint Genome Institute"/>
            <person name="Copeland A."/>
            <person name="Lucas S."/>
            <person name="Lapidus A."/>
            <person name="Barry K."/>
            <person name="Detter J.C."/>
            <person name="Glavina del Rio T."/>
            <person name="Hammon N."/>
            <person name="Israni S."/>
            <person name="Dalin E."/>
            <person name="Tice H."/>
            <person name="Pitluck S."/>
            <person name="Fredrickson J.K."/>
            <person name="Kolker E."/>
            <person name="McCuel L.A."/>
            <person name="DiChristina T."/>
            <person name="Nealson K.H."/>
            <person name="Newman D."/>
            <person name="Tiedje J.M."/>
            <person name="Zhou J."/>
            <person name="Romine M.F."/>
            <person name="Culley D.E."/>
            <person name="Serres M."/>
            <person name="Chertkov O."/>
            <person name="Brettin T."/>
            <person name="Bruce D."/>
            <person name="Han C."/>
            <person name="Tapia R."/>
            <person name="Gilna P."/>
            <person name="Schmutz J."/>
            <person name="Larimer F."/>
            <person name="Land M."/>
            <person name="Hauser L."/>
            <person name="Kyrpides N."/>
            <person name="Mikhailova N."/>
            <person name="Richardson P."/>
        </authorList>
    </citation>
    <scope>NUCLEOTIDE SEQUENCE [LARGE SCALE GENOMIC DNA]</scope>
    <source>
        <strain evidence="16 17">NCIMB 400</strain>
    </source>
</reference>
<evidence type="ECO:0000256" key="2">
    <source>
        <dbReference type="ARBA" id="ARBA00022448"/>
    </source>
</evidence>
<dbReference type="NCBIfam" id="TIGR03321">
    <property type="entry name" value="alt_F1F0_F0_B"/>
    <property type="match status" value="1"/>
</dbReference>
<evidence type="ECO:0000256" key="11">
    <source>
        <dbReference type="ARBA" id="ARBA00025614"/>
    </source>
</evidence>
<comment type="function">
    <text evidence="11">Component of the F(0) channel, it forms part of the peripheral stalk, linking F(1) to F(0). The b'-subunit is a diverged and duplicated form of b found in plants and photosynthetic bacteria.</text>
</comment>
<dbReference type="EMBL" id="CP000447">
    <property type="protein sequence ID" value="ABI72893.1"/>
    <property type="molecule type" value="Genomic_DNA"/>
</dbReference>
<feature type="compositionally biased region" description="Polar residues" evidence="15">
    <location>
        <begin position="257"/>
        <end position="266"/>
    </location>
</feature>
<organism evidence="16 17">
    <name type="scientific">Shewanella frigidimarina (strain NCIMB 400)</name>
    <dbReference type="NCBI Taxonomy" id="318167"/>
    <lineage>
        <taxon>Bacteria</taxon>
        <taxon>Pseudomonadati</taxon>
        <taxon>Pseudomonadota</taxon>
        <taxon>Gammaproteobacteria</taxon>
        <taxon>Alteromonadales</taxon>
        <taxon>Shewanellaceae</taxon>
        <taxon>Shewanella</taxon>
    </lineage>
</organism>
<keyword evidence="6 13" id="KW-1133">Transmembrane helix</keyword>
<dbReference type="InterPro" id="IPR000711">
    <property type="entry name" value="ATPase_OSCP/dsu"/>
</dbReference>
<comment type="function">
    <text evidence="10 13">F(1)F(0) ATP synthase produces ATP from ADP in the presence of a proton or sodium gradient. F-type ATPases consist of two structural domains, F(1) containing the extramembraneous catalytic core and F(0) containing the membrane proton channel, linked together by a central stalk and a peripheral stalk. During catalysis, ATP synthesis in the catalytic domain of F(1) is coupled via a rotary mechanism of the central stalk subunits to proton translocation.</text>
</comment>
<keyword evidence="14" id="KW-0175">Coiled coil</keyword>
<dbReference type="GO" id="GO:0046933">
    <property type="term" value="F:proton-transporting ATP synthase activity, rotational mechanism"/>
    <property type="evidence" value="ECO:0007669"/>
    <property type="project" value="UniProtKB-UniRule"/>
</dbReference>
<keyword evidence="3 13" id="KW-0138">CF(0)</keyword>
<dbReference type="AlphaFoldDB" id="Q07YM1"/>
<feature type="region of interest" description="Disordered" evidence="15">
    <location>
        <begin position="257"/>
        <end position="278"/>
    </location>
</feature>
<dbReference type="KEGG" id="sfr:Sfri_3055"/>
<sequence>MLIDWFTVFAQVINFLVLVWLLKRFLYRPILDSIDAREKRIAAEIADTKAKRIEAELQREEFQQKNADFEQQKTTRINKLKDETEAERVRLFEAVRLESQDLRKKLQLALKNEQLNLQVAISQRAREEIFSIARKVLGDLAGTSLEAAMTDIFIHRLNTLNDEEIASLQSAISPAINAAAQPILIRTAFALPTPQCSLIEAAIKKILSHDIPIQFSIEPDVISGIELSIKGQKISWSINEYLSSLAKRVDELLQSPMNIEQANDTHSTTKTDSHEASA</sequence>
<evidence type="ECO:0000313" key="16">
    <source>
        <dbReference type="EMBL" id="ABI72893.1"/>
    </source>
</evidence>
<evidence type="ECO:0000313" key="17">
    <source>
        <dbReference type="Proteomes" id="UP000000684"/>
    </source>
</evidence>
<keyword evidence="13" id="KW-0997">Cell inner membrane</keyword>